<comment type="caution">
    <text evidence="3">The sequence shown here is derived from an EMBL/GenBank/DDBJ whole genome shotgun (WGS) entry which is preliminary data.</text>
</comment>
<feature type="domain" description="Calmodulin-binding" evidence="2">
    <location>
        <begin position="349"/>
        <end position="463"/>
    </location>
</feature>
<organism evidence="3 4">
    <name type="scientific">Eleusine coracana subsp. coracana</name>
    <dbReference type="NCBI Taxonomy" id="191504"/>
    <lineage>
        <taxon>Eukaryota</taxon>
        <taxon>Viridiplantae</taxon>
        <taxon>Streptophyta</taxon>
        <taxon>Embryophyta</taxon>
        <taxon>Tracheophyta</taxon>
        <taxon>Spermatophyta</taxon>
        <taxon>Magnoliopsida</taxon>
        <taxon>Liliopsida</taxon>
        <taxon>Poales</taxon>
        <taxon>Poaceae</taxon>
        <taxon>PACMAD clade</taxon>
        <taxon>Chloridoideae</taxon>
        <taxon>Cynodonteae</taxon>
        <taxon>Eleusininae</taxon>
        <taxon>Eleusine</taxon>
    </lineage>
</organism>
<protein>
    <recommendedName>
        <fullName evidence="2">Calmodulin-binding domain-containing protein</fullName>
    </recommendedName>
</protein>
<evidence type="ECO:0000313" key="3">
    <source>
        <dbReference type="EMBL" id="GJN08685.1"/>
    </source>
</evidence>
<feature type="region of interest" description="Disordered" evidence="1">
    <location>
        <begin position="386"/>
        <end position="426"/>
    </location>
</feature>
<name>A0AAV5DEL7_ELECO</name>
<dbReference type="PANTHER" id="PTHR33349">
    <property type="entry name" value="EMB|CAB62594.1"/>
    <property type="match status" value="1"/>
</dbReference>
<feature type="region of interest" description="Disordered" evidence="1">
    <location>
        <begin position="462"/>
        <end position="492"/>
    </location>
</feature>
<gene>
    <name evidence="3" type="primary">ga26634</name>
    <name evidence="3" type="ORF">PR202_ga26634</name>
</gene>
<dbReference type="GO" id="GO:0005516">
    <property type="term" value="F:calmodulin binding"/>
    <property type="evidence" value="ECO:0007669"/>
    <property type="project" value="InterPro"/>
</dbReference>
<keyword evidence="4" id="KW-1185">Reference proteome</keyword>
<reference evidence="3" key="1">
    <citation type="journal article" date="2018" name="DNA Res.">
        <title>Multiple hybrid de novo genome assembly of finger millet, an orphan allotetraploid crop.</title>
        <authorList>
            <person name="Hatakeyama M."/>
            <person name="Aluri S."/>
            <person name="Balachadran M.T."/>
            <person name="Sivarajan S.R."/>
            <person name="Patrignani A."/>
            <person name="Gruter S."/>
            <person name="Poveda L."/>
            <person name="Shimizu-Inatsugi R."/>
            <person name="Baeten J."/>
            <person name="Francoijs K.J."/>
            <person name="Nataraja K.N."/>
            <person name="Reddy Y.A.N."/>
            <person name="Phadnis S."/>
            <person name="Ravikumar R.L."/>
            <person name="Schlapbach R."/>
            <person name="Sreeman S.M."/>
            <person name="Shimizu K.K."/>
        </authorList>
    </citation>
    <scope>NUCLEOTIDE SEQUENCE</scope>
</reference>
<evidence type="ECO:0000256" key="1">
    <source>
        <dbReference type="SAM" id="MobiDB-lite"/>
    </source>
</evidence>
<feature type="compositionally biased region" description="Polar residues" evidence="1">
    <location>
        <begin position="468"/>
        <end position="478"/>
    </location>
</feature>
<evidence type="ECO:0000259" key="2">
    <source>
        <dbReference type="SMART" id="SM01054"/>
    </source>
</evidence>
<dbReference type="AlphaFoldDB" id="A0AAV5DEL7"/>
<dbReference type="SMART" id="SM01054">
    <property type="entry name" value="CaM_binding"/>
    <property type="match status" value="1"/>
</dbReference>
<feature type="region of interest" description="Disordered" evidence="1">
    <location>
        <begin position="1"/>
        <end position="27"/>
    </location>
</feature>
<dbReference type="InterPro" id="IPR012417">
    <property type="entry name" value="CaM-bd_dom_pln"/>
</dbReference>
<dbReference type="Proteomes" id="UP001054889">
    <property type="component" value="Unassembled WGS sequence"/>
</dbReference>
<accession>A0AAV5DEL7</accession>
<proteinExistence type="predicted"/>
<evidence type="ECO:0000313" key="4">
    <source>
        <dbReference type="Proteomes" id="UP001054889"/>
    </source>
</evidence>
<dbReference type="EMBL" id="BQKI01000015">
    <property type="protein sequence ID" value="GJN08685.1"/>
    <property type="molecule type" value="Genomic_DNA"/>
</dbReference>
<feature type="region of interest" description="Disordered" evidence="1">
    <location>
        <begin position="54"/>
        <end position="85"/>
    </location>
</feature>
<reference evidence="3" key="2">
    <citation type="submission" date="2021-12" db="EMBL/GenBank/DDBJ databases">
        <title>Resequencing data analysis of finger millet.</title>
        <authorList>
            <person name="Hatakeyama M."/>
            <person name="Aluri S."/>
            <person name="Balachadran M.T."/>
            <person name="Sivarajan S.R."/>
            <person name="Poveda L."/>
            <person name="Shimizu-Inatsugi R."/>
            <person name="Schlapbach R."/>
            <person name="Sreeman S.M."/>
            <person name="Shimizu K.K."/>
        </authorList>
    </citation>
    <scope>NUCLEOTIDE SEQUENCE</scope>
</reference>
<dbReference type="Pfam" id="PF07839">
    <property type="entry name" value="CaM_binding"/>
    <property type="match status" value="1"/>
</dbReference>
<sequence>MRSSNATTHGKGDPDASRPSFSMESKLTASVEIQEKLHVTGYSVESIPAQPSLDATECIGNSLPAPLESSRSISDDGMSGGTEKSEAVACEASIEGDTVIELQHSGYSAESIPAPASLEDEDSQTDDASLCRLPEDLTTMEVANAYDPILTHINSEIEDDQVKVNVCVESLNANGKEEMDIHEDVERSVEILVLEKHVEEPESCLDFASGNAAENDKADEALDSRTDNCASYCNSISETFSDGELLDEPKSMLIELSDSTIQIAAVASVSNEIIESEGLKSRIIIPQLPEELSDDEFYEEYDFEFSESDESGTEYVEASINGNRDESVMASDQRPRRMAAPQLDDANETPYKLKFKRGKIVELPPDSSGPRRLKFRRKAANEILNSQSQSARRIYRRSSKDNVVPANPDVQSSGVKLRHQDAQEKKDAQGLFNNVIEETASKLVESRKSKVKALVGAFETVISLQDGKPTSQAGNSQDSVHDEEGNAPEECE</sequence>
<dbReference type="PANTHER" id="PTHR33349:SF41">
    <property type="entry name" value="EMB|CAB62594.1"/>
    <property type="match status" value="1"/>
</dbReference>